<dbReference type="Proteomes" id="UP000014264">
    <property type="component" value="Unassembled WGS sequence"/>
</dbReference>
<evidence type="ECO:0000313" key="3">
    <source>
        <dbReference type="Proteomes" id="UP000014264"/>
    </source>
</evidence>
<gene>
    <name evidence="2" type="ORF">Lpp14_08806</name>
</gene>
<accession>A0A829GPT1</accession>
<dbReference type="AlphaFoldDB" id="A0A829GPT1"/>
<organism evidence="2 3">
    <name type="scientific">Lacticaseibacillus paracasei subsp. paracasei Lpp14</name>
    <dbReference type="NCBI Taxonomy" id="1256204"/>
    <lineage>
        <taxon>Bacteria</taxon>
        <taxon>Bacillati</taxon>
        <taxon>Bacillota</taxon>
        <taxon>Bacilli</taxon>
        <taxon>Lactobacillales</taxon>
        <taxon>Lactobacillaceae</taxon>
        <taxon>Lacticaseibacillus</taxon>
    </lineage>
</organism>
<proteinExistence type="predicted"/>
<feature type="transmembrane region" description="Helical" evidence="1">
    <location>
        <begin position="54"/>
        <end position="75"/>
    </location>
</feature>
<evidence type="ECO:0000256" key="1">
    <source>
        <dbReference type="SAM" id="Phobius"/>
    </source>
</evidence>
<name>A0A829GPT1_LACPA</name>
<evidence type="ECO:0000313" key="2">
    <source>
        <dbReference type="EMBL" id="EPC62250.1"/>
    </source>
</evidence>
<feature type="transmembrane region" description="Helical" evidence="1">
    <location>
        <begin position="27"/>
        <end position="47"/>
    </location>
</feature>
<keyword evidence="1" id="KW-0812">Transmembrane</keyword>
<comment type="caution">
    <text evidence="2">The sequence shown here is derived from an EMBL/GenBank/DDBJ whole genome shotgun (WGS) entry which is preliminary data.</text>
</comment>
<sequence>MALVFAGGAAAWIWLEEIPSQFGIKILYPWDVGLIVLITILGALYFWVKMPSEFRLIALVTVVMGIGVILQRLAYAGVVVYTKMGRVIFAVAVVMTIVILVVWNIYIVRKKESS</sequence>
<protein>
    <submittedName>
        <fullName evidence="2">Uncharacterized protein</fullName>
    </submittedName>
</protein>
<keyword evidence="1" id="KW-1133">Transmembrane helix</keyword>
<dbReference type="EMBL" id="ANJZ01000206">
    <property type="protein sequence ID" value="EPC62250.1"/>
    <property type="molecule type" value="Genomic_DNA"/>
</dbReference>
<feature type="transmembrane region" description="Helical" evidence="1">
    <location>
        <begin position="87"/>
        <end position="108"/>
    </location>
</feature>
<reference evidence="2 3" key="1">
    <citation type="journal article" date="2013" name="PLoS ONE">
        <title>Lactobacillus paracasei comparative genomics: towards species pan-genome definition and exploitation of diversity.</title>
        <authorList>
            <person name="Smokvina T."/>
            <person name="Wels M."/>
            <person name="Polka J."/>
            <person name="Chervaux C."/>
            <person name="Brisse S."/>
            <person name="Boekhorst J."/>
            <person name="van Hylckama Vlieg J.E."/>
            <person name="Siezen R.J."/>
        </authorList>
    </citation>
    <scope>NUCLEOTIDE SEQUENCE [LARGE SCALE GENOMIC DNA]</scope>
    <source>
        <strain evidence="2 3">Lpp14</strain>
    </source>
</reference>
<keyword evidence="1" id="KW-0472">Membrane</keyword>